<evidence type="ECO:0000256" key="4">
    <source>
        <dbReference type="HAMAP-Rule" id="MF_01341"/>
    </source>
</evidence>
<dbReference type="Proteomes" id="UP000326331">
    <property type="component" value="Chromosome"/>
</dbReference>
<evidence type="ECO:0000256" key="5">
    <source>
        <dbReference type="RuleBase" id="RU003888"/>
    </source>
</evidence>
<protein>
    <recommendedName>
        <fullName evidence="4">Large ribosomal subunit protein uL15</fullName>
    </recommendedName>
</protein>
<comment type="function">
    <text evidence="4">Binds to the 23S rRNA.</text>
</comment>
<dbReference type="RefSeq" id="WP_158067476.1">
    <property type="nucleotide sequence ID" value="NZ_CP042829.1"/>
</dbReference>
<feature type="compositionally biased region" description="Gly residues" evidence="6">
    <location>
        <begin position="24"/>
        <end position="36"/>
    </location>
</feature>
<evidence type="ECO:0000259" key="7">
    <source>
        <dbReference type="Pfam" id="PF00828"/>
    </source>
</evidence>
<dbReference type="PANTHER" id="PTHR12934:SF11">
    <property type="entry name" value="LARGE RIBOSOMAL SUBUNIT PROTEIN UL15M"/>
    <property type="match status" value="1"/>
</dbReference>
<dbReference type="NCBIfam" id="TIGR01071">
    <property type="entry name" value="rplO_bact"/>
    <property type="match status" value="1"/>
</dbReference>
<evidence type="ECO:0000313" key="9">
    <source>
        <dbReference type="Proteomes" id="UP000326331"/>
    </source>
</evidence>
<proteinExistence type="inferred from homology"/>
<evidence type="ECO:0000256" key="6">
    <source>
        <dbReference type="SAM" id="MobiDB-lite"/>
    </source>
</evidence>
<evidence type="ECO:0000256" key="3">
    <source>
        <dbReference type="ARBA" id="ARBA00023274"/>
    </source>
</evidence>
<dbReference type="PANTHER" id="PTHR12934">
    <property type="entry name" value="50S RIBOSOMAL PROTEIN L15"/>
    <property type="match status" value="1"/>
</dbReference>
<reference evidence="8 9" key="1">
    <citation type="submission" date="2019-10" db="EMBL/GenBank/DDBJ databases">
        <title>Thermopilla bonchosmolovskayae gen. nov., sp. nov., a moderately thermophilic Chloroflexi bacterium from a Chukotka hot spring (Arctic, Russia), representing a novel classis Thermopillaia, which include previously uncultivated lineage OLB14.</title>
        <authorList>
            <person name="Kochetkova T.V."/>
            <person name="Zayulina K.S."/>
            <person name="Zhigarkov V.S."/>
            <person name="Minaev N.V."/>
            <person name="Novikov A."/>
            <person name="Toshchakov S.V."/>
            <person name="Elcheninov A.G."/>
            <person name="Kublanov I.V."/>
        </authorList>
    </citation>
    <scope>NUCLEOTIDE SEQUENCE [LARGE SCALE GENOMIC DNA]</scope>
    <source>
        <strain evidence="8 9">3753O</strain>
    </source>
</reference>
<dbReference type="InterPro" id="IPR001196">
    <property type="entry name" value="Ribosomal_uL15_CS"/>
</dbReference>
<dbReference type="PROSITE" id="PS00475">
    <property type="entry name" value="RIBOSOMAL_L15"/>
    <property type="match status" value="1"/>
</dbReference>
<keyword evidence="3 4" id="KW-0687">Ribonucleoprotein</keyword>
<dbReference type="InterPro" id="IPR030878">
    <property type="entry name" value="Ribosomal_uL15"/>
</dbReference>
<organism evidence="8 9">
    <name type="scientific">Tepidiforma bonchosmolovskayae</name>
    <dbReference type="NCBI Taxonomy" id="2601677"/>
    <lineage>
        <taxon>Bacteria</taxon>
        <taxon>Bacillati</taxon>
        <taxon>Chloroflexota</taxon>
        <taxon>Tepidiformia</taxon>
        <taxon>Tepidiformales</taxon>
        <taxon>Tepidiformaceae</taxon>
        <taxon>Tepidiforma</taxon>
    </lineage>
</organism>
<dbReference type="HAMAP" id="MF_01341">
    <property type="entry name" value="Ribosomal_uL15"/>
    <property type="match status" value="1"/>
</dbReference>
<feature type="region of interest" description="Disordered" evidence="6">
    <location>
        <begin position="1"/>
        <end position="42"/>
    </location>
</feature>
<dbReference type="SUPFAM" id="SSF52080">
    <property type="entry name" value="Ribosomal proteins L15p and L18e"/>
    <property type="match status" value="1"/>
</dbReference>
<dbReference type="InterPro" id="IPR021131">
    <property type="entry name" value="Ribosomal_uL15/eL18"/>
</dbReference>
<keyword evidence="4" id="KW-0699">rRNA-binding</keyword>
<keyword evidence="9" id="KW-1185">Reference proteome</keyword>
<keyword evidence="2 4" id="KW-0689">Ribosomal protein</keyword>
<dbReference type="Pfam" id="PF00828">
    <property type="entry name" value="Ribosomal_L27A"/>
    <property type="match status" value="1"/>
</dbReference>
<keyword evidence="4" id="KW-0694">RNA-binding</keyword>
<dbReference type="Gene3D" id="3.100.10.10">
    <property type="match status" value="1"/>
</dbReference>
<evidence type="ECO:0000313" key="8">
    <source>
        <dbReference type="EMBL" id="QFG03520.1"/>
    </source>
</evidence>
<comment type="subunit">
    <text evidence="4">Part of the 50S ribosomal subunit.</text>
</comment>
<evidence type="ECO:0000256" key="2">
    <source>
        <dbReference type="ARBA" id="ARBA00022980"/>
    </source>
</evidence>
<dbReference type="EMBL" id="CP042829">
    <property type="protein sequence ID" value="QFG03520.1"/>
    <property type="molecule type" value="Genomic_DNA"/>
</dbReference>
<comment type="similarity">
    <text evidence="1 4 5">Belongs to the universal ribosomal protein uL15 family.</text>
</comment>
<sequence>MLGAHNLRPPRGATHARKRVGRGNSSGHGTYAGRGLKGQRSRSGKKLAYDAFEGGQFPISRKFHVLRGFNNKWRVPFQPVNLEALERFDDGATVTPETLKAAGILKHLREPVKILGRGELTRKLTVAAHAFSATAKARIEAAGGTATVITASESRQSAEKGS</sequence>
<gene>
    <name evidence="4" type="primary">rplO</name>
    <name evidence="8" type="ORF">Tbon_09485</name>
</gene>
<feature type="domain" description="Large ribosomal subunit protein uL15/eL18" evidence="7">
    <location>
        <begin position="79"/>
        <end position="147"/>
    </location>
</feature>
<dbReference type="InterPro" id="IPR036227">
    <property type="entry name" value="Ribosomal_uL15/eL18_sf"/>
</dbReference>
<evidence type="ECO:0000256" key="1">
    <source>
        <dbReference type="ARBA" id="ARBA00007320"/>
    </source>
</evidence>
<dbReference type="GO" id="GO:0005840">
    <property type="term" value="C:ribosome"/>
    <property type="evidence" value="ECO:0007669"/>
    <property type="project" value="UniProtKB-KW"/>
</dbReference>
<accession>A0ABX6C5J3</accession>
<dbReference type="InterPro" id="IPR005749">
    <property type="entry name" value="Ribosomal_uL15_bac-type"/>
</dbReference>
<name>A0ABX6C5J3_9CHLR</name>